<evidence type="ECO:0008006" key="3">
    <source>
        <dbReference type="Google" id="ProtNLM"/>
    </source>
</evidence>
<proteinExistence type="predicted"/>
<keyword evidence="2" id="KW-1185">Reference proteome</keyword>
<sequence>MRVREPAVLPDPGGAVVRFDYVQEGPDLTALSLVVRFRDPAVEVRDARVAAAGTVVRTGVWTTRDGALVCLVGTPLGRSPIPRSGAFEILVAPPAELTGSLRVHGSALRPGLAGGRPAHACGDREVRFAAGRVDPVAGRRPAVRLCLAVDTEAYSRFSAPEAERAQRRFADLLTDVRRVVGVDDDETGLQPSGDGLFTVLPPGVDESVVIPGVVDGLRSGLVRINRGLGERARLRLRVAMHRGHVALAANGWIGSAVTTVHRLLDSEVLRRALRETPTADFALVVSDVLYRDVIVDGYPNLDPDRFASVTAEVPAKRFAETAWLYLPEG</sequence>
<evidence type="ECO:0000313" key="2">
    <source>
        <dbReference type="Proteomes" id="UP001596220"/>
    </source>
</evidence>
<reference evidence="2" key="1">
    <citation type="journal article" date="2019" name="Int. J. Syst. Evol. Microbiol.">
        <title>The Global Catalogue of Microorganisms (GCM) 10K type strain sequencing project: providing services to taxonomists for standard genome sequencing and annotation.</title>
        <authorList>
            <consortium name="The Broad Institute Genomics Platform"/>
            <consortium name="The Broad Institute Genome Sequencing Center for Infectious Disease"/>
            <person name="Wu L."/>
            <person name="Ma J."/>
        </authorList>
    </citation>
    <scope>NUCLEOTIDE SEQUENCE [LARGE SCALE GENOMIC DNA]</scope>
    <source>
        <strain evidence="2">CGMCC 4.7246</strain>
    </source>
</reference>
<evidence type="ECO:0000313" key="1">
    <source>
        <dbReference type="EMBL" id="MFC6087835.1"/>
    </source>
</evidence>
<accession>A0ABW1NWY8</accession>
<organism evidence="1 2">
    <name type="scientific">Saccharothrix lopnurensis</name>
    <dbReference type="NCBI Taxonomy" id="1670621"/>
    <lineage>
        <taxon>Bacteria</taxon>
        <taxon>Bacillati</taxon>
        <taxon>Actinomycetota</taxon>
        <taxon>Actinomycetes</taxon>
        <taxon>Pseudonocardiales</taxon>
        <taxon>Pseudonocardiaceae</taxon>
        <taxon>Saccharothrix</taxon>
    </lineage>
</organism>
<name>A0ABW1NWY8_9PSEU</name>
<dbReference type="Proteomes" id="UP001596220">
    <property type="component" value="Unassembled WGS sequence"/>
</dbReference>
<dbReference type="EMBL" id="JBHSQO010000001">
    <property type="protein sequence ID" value="MFC6087835.1"/>
    <property type="molecule type" value="Genomic_DNA"/>
</dbReference>
<comment type="caution">
    <text evidence="1">The sequence shown here is derived from an EMBL/GenBank/DDBJ whole genome shotgun (WGS) entry which is preliminary data.</text>
</comment>
<gene>
    <name evidence="1" type="ORF">ACFP3R_00965</name>
</gene>
<protein>
    <recommendedName>
        <fullName evidence="3">Guanylate cyclase domain-containing protein</fullName>
    </recommendedName>
</protein>
<dbReference type="RefSeq" id="WP_380631791.1">
    <property type="nucleotide sequence ID" value="NZ_JBHSQO010000001.1"/>
</dbReference>